<comment type="cofactor">
    <cofactor evidence="1">
        <name>Mn(2+)</name>
        <dbReference type="ChEBI" id="CHEBI:29035"/>
    </cofactor>
</comment>
<evidence type="ECO:0000256" key="9">
    <source>
        <dbReference type="ARBA" id="ARBA00038345"/>
    </source>
</evidence>
<keyword evidence="7 12" id="KW-0658">Purine biosynthesis</keyword>
<dbReference type="InterPro" id="IPR013815">
    <property type="entry name" value="ATP_grasp_subdomain_1"/>
</dbReference>
<dbReference type="SUPFAM" id="SSF56059">
    <property type="entry name" value="Glutathione synthetase ATP-binding domain-like"/>
    <property type="match status" value="1"/>
</dbReference>
<dbReference type="EMBL" id="WMEZ01000005">
    <property type="protein sequence ID" value="MYL50514.1"/>
    <property type="molecule type" value="Genomic_DNA"/>
</dbReference>
<comment type="caution">
    <text evidence="15">The sequence shown here is derived from an EMBL/GenBank/DDBJ whole genome shotgun (WGS) entry which is preliminary data.</text>
</comment>
<gene>
    <name evidence="12 15" type="primary">purD</name>
    <name evidence="15" type="ORF">GLV98_13535</name>
</gene>
<evidence type="ECO:0000256" key="3">
    <source>
        <dbReference type="ARBA" id="ARBA00005174"/>
    </source>
</evidence>
<dbReference type="InterPro" id="IPR037123">
    <property type="entry name" value="PRibGlycinamide_synth_C_sf"/>
</dbReference>
<dbReference type="Gene3D" id="3.90.600.10">
    <property type="entry name" value="Phosphoribosylglycinamide synthetase, C-terminal domain"/>
    <property type="match status" value="1"/>
</dbReference>
<dbReference type="PROSITE" id="PS50975">
    <property type="entry name" value="ATP_GRASP"/>
    <property type="match status" value="1"/>
</dbReference>
<dbReference type="GO" id="GO:0004637">
    <property type="term" value="F:phosphoribosylamine-glycine ligase activity"/>
    <property type="evidence" value="ECO:0007669"/>
    <property type="project" value="UniProtKB-UniRule"/>
</dbReference>
<dbReference type="InterPro" id="IPR020561">
    <property type="entry name" value="PRibGlycinamid_synth_ATP-grasp"/>
</dbReference>
<evidence type="ECO:0000256" key="10">
    <source>
        <dbReference type="ARBA" id="ARBA00042242"/>
    </source>
</evidence>
<evidence type="ECO:0000313" key="15">
    <source>
        <dbReference type="EMBL" id="MYL50514.1"/>
    </source>
</evidence>
<evidence type="ECO:0000256" key="7">
    <source>
        <dbReference type="ARBA" id="ARBA00022755"/>
    </source>
</evidence>
<name>A0A845E430_9BACI</name>
<dbReference type="HAMAP" id="MF_00138">
    <property type="entry name" value="GARS"/>
    <property type="match status" value="1"/>
</dbReference>
<dbReference type="Proteomes" id="UP000447393">
    <property type="component" value="Unassembled WGS sequence"/>
</dbReference>
<proteinExistence type="inferred from homology"/>
<evidence type="ECO:0000256" key="8">
    <source>
        <dbReference type="ARBA" id="ARBA00022840"/>
    </source>
</evidence>
<reference evidence="15 16" key="1">
    <citation type="submission" date="2019-11" db="EMBL/GenBank/DDBJ databases">
        <title>Genome sequences of 17 halophilic strains isolated from different environments.</title>
        <authorList>
            <person name="Furrow R.E."/>
        </authorList>
    </citation>
    <scope>NUCLEOTIDE SEQUENCE [LARGE SCALE GENOMIC DNA]</scope>
    <source>
        <strain evidence="15 16">22505_10_Sand</strain>
    </source>
</reference>
<evidence type="ECO:0000259" key="14">
    <source>
        <dbReference type="PROSITE" id="PS50975"/>
    </source>
</evidence>
<dbReference type="PANTHER" id="PTHR43472:SF1">
    <property type="entry name" value="PHOSPHORIBOSYLAMINE--GLYCINE LIGASE, CHLOROPLASTIC"/>
    <property type="match status" value="1"/>
</dbReference>
<evidence type="ECO:0000256" key="4">
    <source>
        <dbReference type="ARBA" id="ARBA00013255"/>
    </source>
</evidence>
<dbReference type="SMART" id="SM01210">
    <property type="entry name" value="GARS_C"/>
    <property type="match status" value="1"/>
</dbReference>
<dbReference type="GO" id="GO:0005524">
    <property type="term" value="F:ATP binding"/>
    <property type="evidence" value="ECO:0007669"/>
    <property type="project" value="UniProtKB-UniRule"/>
</dbReference>
<evidence type="ECO:0000256" key="2">
    <source>
        <dbReference type="ARBA" id="ARBA00001946"/>
    </source>
</evidence>
<dbReference type="PROSITE" id="PS00184">
    <property type="entry name" value="GARS"/>
    <property type="match status" value="1"/>
</dbReference>
<dbReference type="Gene3D" id="3.30.1490.20">
    <property type="entry name" value="ATP-grasp fold, A domain"/>
    <property type="match status" value="1"/>
</dbReference>
<dbReference type="Pfam" id="PF01071">
    <property type="entry name" value="GARS_A"/>
    <property type="match status" value="1"/>
</dbReference>
<dbReference type="SMART" id="SM01209">
    <property type="entry name" value="GARS_A"/>
    <property type="match status" value="1"/>
</dbReference>
<dbReference type="EC" id="6.3.4.13" evidence="4 12"/>
<evidence type="ECO:0000256" key="13">
    <source>
        <dbReference type="PROSITE-ProRule" id="PRU00409"/>
    </source>
</evidence>
<feature type="domain" description="ATP-grasp" evidence="14">
    <location>
        <begin position="107"/>
        <end position="313"/>
    </location>
</feature>
<dbReference type="InterPro" id="IPR011761">
    <property type="entry name" value="ATP-grasp"/>
</dbReference>
<sequence>MNVLVVGRGGREHSLVQKFAESAQVDRIFAAPGNAGMGQVAECIDTSEQDFDGLVAFARENNVGLTVVGPENPLLDGLVDAFQEADLPVFGPTKAAALIEGSKHFAKQLMHKYEIPTAGYEAFSNVEAAQSYIKEKGAPIVVKADGLAAGKGVVVAETVDEALSAAEDMLENGQFGDASREIVVEEYLAGDEFSLMAFVNDSNVYPMIPAKDHKRAYDGDQGPNTGGMGAFAPVQEVSKSSYAFAVESIVKPVAAAMVEEGRPFTGILYAGLIETTEGPKVIEFNARFGDPETQVVLPLLENDLVQVMMDVLDGKNPDLTWSKDVCAGVVVASEGYPGAYEKGRPLPMVEVDGDGFIVHAGTAWENGKYVSSGGRVLLIGNRGEDLAQALDRTYQSLRPFEGQSDFFYRRDIGRSSVSSAAPHADVE</sequence>
<protein>
    <recommendedName>
        <fullName evidence="4 12">Phosphoribosylamine--glycine ligase</fullName>
        <ecNumber evidence="4 12">6.3.4.13</ecNumber>
    </recommendedName>
    <alternativeName>
        <fullName evidence="12">GARS</fullName>
    </alternativeName>
    <alternativeName>
        <fullName evidence="10 12">Glycinamide ribonucleotide synthetase</fullName>
    </alternativeName>
    <alternativeName>
        <fullName evidence="11 12">Phosphoribosylglycinamide synthetase</fullName>
    </alternativeName>
</protein>
<dbReference type="InterPro" id="IPR016185">
    <property type="entry name" value="PreATP-grasp_dom_sf"/>
</dbReference>
<keyword evidence="8 13" id="KW-0067">ATP-binding</keyword>
<organism evidence="15 16">
    <name type="scientific">Halobacillus litoralis</name>
    <dbReference type="NCBI Taxonomy" id="45668"/>
    <lineage>
        <taxon>Bacteria</taxon>
        <taxon>Bacillati</taxon>
        <taxon>Bacillota</taxon>
        <taxon>Bacilli</taxon>
        <taxon>Bacillales</taxon>
        <taxon>Bacillaceae</taxon>
        <taxon>Halobacillus</taxon>
    </lineage>
</organism>
<keyword evidence="5 12" id="KW-0436">Ligase</keyword>
<evidence type="ECO:0000256" key="6">
    <source>
        <dbReference type="ARBA" id="ARBA00022741"/>
    </source>
</evidence>
<dbReference type="InterPro" id="IPR020559">
    <property type="entry name" value="PRibGlycinamide_synth_CS"/>
</dbReference>
<evidence type="ECO:0000256" key="5">
    <source>
        <dbReference type="ARBA" id="ARBA00022598"/>
    </source>
</evidence>
<evidence type="ECO:0000256" key="1">
    <source>
        <dbReference type="ARBA" id="ARBA00001936"/>
    </source>
</evidence>
<dbReference type="InterPro" id="IPR020560">
    <property type="entry name" value="PRibGlycinamide_synth_C-dom"/>
</dbReference>
<dbReference type="SUPFAM" id="SSF51246">
    <property type="entry name" value="Rudiment single hybrid motif"/>
    <property type="match status" value="1"/>
</dbReference>
<dbReference type="PANTHER" id="PTHR43472">
    <property type="entry name" value="PHOSPHORIBOSYLAMINE--GLYCINE LIGASE"/>
    <property type="match status" value="1"/>
</dbReference>
<dbReference type="GO" id="GO:0006189">
    <property type="term" value="P:'de novo' IMP biosynthetic process"/>
    <property type="evidence" value="ECO:0007669"/>
    <property type="project" value="UniProtKB-UniRule"/>
</dbReference>
<accession>A0A845E430</accession>
<keyword evidence="6 13" id="KW-0547">Nucleotide-binding</keyword>
<comment type="similarity">
    <text evidence="9 12">Belongs to the GARS family.</text>
</comment>
<dbReference type="InterPro" id="IPR000115">
    <property type="entry name" value="PRibGlycinamide_synth"/>
</dbReference>
<evidence type="ECO:0000256" key="12">
    <source>
        <dbReference type="HAMAP-Rule" id="MF_00138"/>
    </source>
</evidence>
<dbReference type="GO" id="GO:0009113">
    <property type="term" value="P:purine nucleobase biosynthetic process"/>
    <property type="evidence" value="ECO:0007669"/>
    <property type="project" value="InterPro"/>
</dbReference>
<dbReference type="AlphaFoldDB" id="A0A845E430"/>
<dbReference type="Gene3D" id="3.40.50.20">
    <property type="match status" value="1"/>
</dbReference>
<dbReference type="NCBIfam" id="TIGR00877">
    <property type="entry name" value="purD"/>
    <property type="match status" value="1"/>
</dbReference>
<dbReference type="Pfam" id="PF02843">
    <property type="entry name" value="GARS_C"/>
    <property type="match status" value="1"/>
</dbReference>
<evidence type="ECO:0000313" key="16">
    <source>
        <dbReference type="Proteomes" id="UP000447393"/>
    </source>
</evidence>
<dbReference type="GO" id="GO:0046872">
    <property type="term" value="F:metal ion binding"/>
    <property type="evidence" value="ECO:0007669"/>
    <property type="project" value="InterPro"/>
</dbReference>
<dbReference type="InterPro" id="IPR011054">
    <property type="entry name" value="Rudment_hybrid_motif"/>
</dbReference>
<comment type="catalytic activity">
    <reaction evidence="12">
        <text>5-phospho-beta-D-ribosylamine + glycine + ATP = N(1)-(5-phospho-beta-D-ribosyl)glycinamide + ADP + phosphate + H(+)</text>
        <dbReference type="Rhea" id="RHEA:17453"/>
        <dbReference type="ChEBI" id="CHEBI:15378"/>
        <dbReference type="ChEBI" id="CHEBI:30616"/>
        <dbReference type="ChEBI" id="CHEBI:43474"/>
        <dbReference type="ChEBI" id="CHEBI:57305"/>
        <dbReference type="ChEBI" id="CHEBI:58681"/>
        <dbReference type="ChEBI" id="CHEBI:143788"/>
        <dbReference type="ChEBI" id="CHEBI:456216"/>
        <dbReference type="EC" id="6.3.4.13"/>
    </reaction>
</comment>
<comment type="pathway">
    <text evidence="3 12">Purine metabolism; IMP biosynthesis via de novo pathway; N(1)-(5-phospho-D-ribosyl)glycinamide from 5-phospho-alpha-D-ribose 1-diphosphate: step 2/2.</text>
</comment>
<dbReference type="Pfam" id="PF02844">
    <property type="entry name" value="GARS_N"/>
    <property type="match status" value="1"/>
</dbReference>
<dbReference type="UniPathway" id="UPA00074">
    <property type="reaction ID" value="UER00125"/>
</dbReference>
<evidence type="ECO:0000256" key="11">
    <source>
        <dbReference type="ARBA" id="ARBA00042864"/>
    </source>
</evidence>
<dbReference type="RefSeq" id="WP_160916080.1">
    <property type="nucleotide sequence ID" value="NZ_WMEZ01000005.1"/>
</dbReference>
<dbReference type="SUPFAM" id="SSF52440">
    <property type="entry name" value="PreATP-grasp domain"/>
    <property type="match status" value="1"/>
</dbReference>
<dbReference type="OrthoDB" id="9807240at2"/>
<dbReference type="InterPro" id="IPR020562">
    <property type="entry name" value="PRibGlycinamide_synth_N"/>
</dbReference>
<dbReference type="FunFam" id="3.30.1490.20:FF:000006">
    <property type="entry name" value="phosphoribosylamine--glycine ligase, chloroplastic-like"/>
    <property type="match status" value="1"/>
</dbReference>
<dbReference type="Gene3D" id="3.30.470.20">
    <property type="entry name" value="ATP-grasp fold, B domain"/>
    <property type="match status" value="1"/>
</dbReference>
<comment type="cofactor">
    <cofactor evidence="2">
        <name>Mg(2+)</name>
        <dbReference type="ChEBI" id="CHEBI:18420"/>
    </cofactor>
</comment>